<evidence type="ECO:0000313" key="2">
    <source>
        <dbReference type="Proteomes" id="UP000014018"/>
    </source>
</evidence>
<name>A0A9W5UYP7_BACCE</name>
<dbReference type="EMBL" id="AHFB01000197">
    <property type="protein sequence ID" value="EOO23303.1"/>
    <property type="molecule type" value="Genomic_DNA"/>
</dbReference>
<organism evidence="1 2">
    <name type="scientific">Bacillus cereus VD133</name>
    <dbReference type="NCBI Taxonomy" id="1053233"/>
    <lineage>
        <taxon>Bacteria</taxon>
        <taxon>Bacillati</taxon>
        <taxon>Bacillota</taxon>
        <taxon>Bacilli</taxon>
        <taxon>Bacillales</taxon>
        <taxon>Bacillaceae</taxon>
        <taxon>Bacillus</taxon>
        <taxon>Bacillus cereus group</taxon>
    </lineage>
</organism>
<evidence type="ECO:0000313" key="1">
    <source>
        <dbReference type="EMBL" id="EOO23303.1"/>
    </source>
</evidence>
<accession>A0A9W5UYP7</accession>
<dbReference type="RefSeq" id="WP_016111079.1">
    <property type="nucleotide sequence ID" value="NZ_KB976185.1"/>
</dbReference>
<comment type="caution">
    <text evidence="1">The sequence shown here is derived from an EMBL/GenBank/DDBJ whole genome shotgun (WGS) entry which is preliminary data.</text>
</comment>
<sequence length="64" mass="7226">MIESVEINIYLENSTVSFSLSSIQTEVIFKALGLQFDSKTQTVSSFSDNSLQKHILPKINFKTK</sequence>
<gene>
    <name evidence="1" type="ORF">IIU_07058</name>
</gene>
<dbReference type="AlphaFoldDB" id="A0A9W5UYP7"/>
<proteinExistence type="predicted"/>
<reference evidence="1 2" key="1">
    <citation type="submission" date="2012-12" db="EMBL/GenBank/DDBJ databases">
        <title>The Genome Sequence of Bacillus cereus VD133.</title>
        <authorList>
            <consortium name="The Broad Institute Genome Sequencing Platform"/>
            <consortium name="The Broad Institute Genome Sequencing Center for Infectious Disease"/>
            <person name="Feldgarden M."/>
            <person name="Van der Auwera G.A."/>
            <person name="Mahillon J."/>
            <person name="Duprez V."/>
            <person name="Timmery S."/>
            <person name="Mattelet C."/>
            <person name="Dierick K."/>
            <person name="Sun M."/>
            <person name="Yu Z."/>
            <person name="Zhu L."/>
            <person name="Hu X."/>
            <person name="Shank E.B."/>
            <person name="Swiecicka I."/>
            <person name="Hansen B.M."/>
            <person name="Andrup L."/>
            <person name="Walker B."/>
            <person name="Young S.K."/>
            <person name="Zeng Q."/>
            <person name="Gargeya S."/>
            <person name="Fitzgerald M."/>
            <person name="Haas B."/>
            <person name="Abouelleil A."/>
            <person name="Alvarado L."/>
            <person name="Arachchi H.M."/>
            <person name="Berlin A.M."/>
            <person name="Chapman S.B."/>
            <person name="Dewar J."/>
            <person name="Goldberg J."/>
            <person name="Griggs A."/>
            <person name="Gujja S."/>
            <person name="Hansen M."/>
            <person name="Howarth C."/>
            <person name="Imamovic A."/>
            <person name="Larimer J."/>
            <person name="McCowan C."/>
            <person name="Murphy C."/>
            <person name="Neiman D."/>
            <person name="Pearson M."/>
            <person name="Priest M."/>
            <person name="Roberts A."/>
            <person name="Saif S."/>
            <person name="Shea T."/>
            <person name="Sisk P."/>
            <person name="Sykes S."/>
            <person name="Wortman J."/>
            <person name="Nusbaum C."/>
            <person name="Birren B."/>
        </authorList>
    </citation>
    <scope>NUCLEOTIDE SEQUENCE [LARGE SCALE GENOMIC DNA]</scope>
    <source>
        <strain evidence="1 2">VD133</strain>
    </source>
</reference>
<protein>
    <submittedName>
        <fullName evidence="1">Uncharacterized protein</fullName>
    </submittedName>
</protein>
<dbReference type="Proteomes" id="UP000014018">
    <property type="component" value="Unassembled WGS sequence"/>
</dbReference>